<comment type="caution">
    <text evidence="1">The sequence shown here is derived from an EMBL/GenBank/DDBJ whole genome shotgun (WGS) entry which is preliminary data.</text>
</comment>
<organism evidence="1 2">
    <name type="scientific">Streptomyces pratisoli</name>
    <dbReference type="NCBI Taxonomy" id="3139917"/>
    <lineage>
        <taxon>Bacteria</taxon>
        <taxon>Bacillati</taxon>
        <taxon>Actinomycetota</taxon>
        <taxon>Actinomycetes</taxon>
        <taxon>Kitasatosporales</taxon>
        <taxon>Streptomycetaceae</taxon>
        <taxon>Streptomyces</taxon>
    </lineage>
</organism>
<sequence length="262" mass="26586">MNSATVRTLLVRGMIAGVLAGLLAFGLAYLIGEPQVDAAIAVEESASHAHGHGGDPAEELVSRAVQSTAGLATAVLVYGTALGGITALALCFALGRVGAFRSRATAALVALGGFVTVALVPFLKYPANPPAVGDPDTLNQRTALYFLMIALGVLLAVGAVLLGRKLAPRWGNWYATVAGCAVFTVAVGLALAFLPAGDPIPHDFPADVLWQFRLASLGVQALLWTALGLILGHLAQRVLEPAAVTAPATTGDTAPGASVAAH</sequence>
<keyword evidence="2" id="KW-1185">Reference proteome</keyword>
<name>A0ACC6QQU7_9ACTN</name>
<evidence type="ECO:0000313" key="2">
    <source>
        <dbReference type="Proteomes" id="UP001375539"/>
    </source>
</evidence>
<reference evidence="1" key="1">
    <citation type="submission" date="2024-03" db="EMBL/GenBank/DDBJ databases">
        <title>Novel Streptomyces species of biotechnological and ecological value are a feature of Machair soil.</title>
        <authorList>
            <person name="Prole J.R."/>
            <person name="Goodfellow M."/>
            <person name="Allenby N."/>
            <person name="Ward A.C."/>
        </authorList>
    </citation>
    <scope>NUCLEOTIDE SEQUENCE</scope>
    <source>
        <strain evidence="1">MS1.AVA.4</strain>
    </source>
</reference>
<protein>
    <submittedName>
        <fullName evidence="1">CbtA family protein</fullName>
    </submittedName>
</protein>
<dbReference type="Proteomes" id="UP001375539">
    <property type="component" value="Unassembled WGS sequence"/>
</dbReference>
<dbReference type="EMBL" id="JBBKAI010000002">
    <property type="protein sequence ID" value="MEJ8660660.1"/>
    <property type="molecule type" value="Genomic_DNA"/>
</dbReference>
<accession>A0ACC6QQU7</accession>
<gene>
    <name evidence="1" type="ORF">WKI58_29780</name>
</gene>
<evidence type="ECO:0000313" key="1">
    <source>
        <dbReference type="EMBL" id="MEJ8660660.1"/>
    </source>
</evidence>
<proteinExistence type="predicted"/>